<dbReference type="CDD" id="cd01120">
    <property type="entry name" value="RecA-like_superfamily"/>
    <property type="match status" value="1"/>
</dbReference>
<keyword evidence="2" id="KW-1185">Reference proteome</keyword>
<proteinExistence type="predicted"/>
<name>A0A8J7GCK3_9ACTN</name>
<dbReference type="AlphaFoldDB" id="A0A8J7GCK3"/>
<dbReference type="RefSeq" id="WP_197003146.1">
    <property type="nucleotide sequence ID" value="NZ_BONS01000001.1"/>
</dbReference>
<dbReference type="Proteomes" id="UP000622552">
    <property type="component" value="Unassembled WGS sequence"/>
</dbReference>
<dbReference type="Gene3D" id="1.25.40.10">
    <property type="entry name" value="Tetratricopeptide repeat domain"/>
    <property type="match status" value="1"/>
</dbReference>
<sequence length="802" mass="88063">MDRDLGGDVVEWMRTAGSDGGFLLIVGDSCVGKTRLIFEAARAVLGDFHVLAPTRGDGDVINKLASAPGRLPSDGLVVWLDELQRYLQGPYFVPDPDGDFRPVTAKAIERLLNAETAVVFVATMRPEHRDRLQASDHDPASGVDRPIHQLAVDVLDLVDADYALQTFSSAERTAARDVATYDPRVAVALADRDYNVTEALAGVRELMSRYRQGTSEQRALIHAIIDMRRVGIESSVPATLLREAARGYLTRATGDGSWFRRALDSVTSRDRRADRATAPVLEVLDRDRRTIVGYTVSDYLTQQLSRARRSECLPAVTWRALMDNTWDSAPLLRLAGSAERRLLYDFASTLYERHITTFGPAQPATWRYPDLVLRKGATMEALDKLRQLADKDDGIQQRLIELLPPDSAEMWTWADVDSRAAHRLADVLISQGRPQDAADILYPFVPAHGSLKFSYITALKQLNDTEELQRLAADGDYSAAHALAELYVASASPDEIRHRAETGDPDIRRIYLDHLAAQHDLVALRNYAAAGDMWAASHYATLLAADGSIDEAVESLRPFAGADRGNWRVTRQLVDLLNANGEHDAAIATLRAFADDWRIAWDLGDALIADGRVHEAIAVFTPHAIPMNGHMREHLAQVLADHNMIEELRKRAAHPIDTIARTILARTLFAAGDIEGLREHVEQRPLGGFGTFDEYGVGIDANDMLAELVAGGPDIDEALSALRRAADDGDIGAARQLIKLLIRNSLVDQLWQEVFAGTFAAGAALIGYLDRHDQAATAEILRRCGLSADGSVPACPDLAITT</sequence>
<reference evidence="1" key="1">
    <citation type="submission" date="2020-11" db="EMBL/GenBank/DDBJ databases">
        <title>Sequencing the genomes of 1000 actinobacteria strains.</title>
        <authorList>
            <person name="Klenk H.-P."/>
        </authorList>
    </citation>
    <scope>NUCLEOTIDE SEQUENCE</scope>
    <source>
        <strain evidence="1">DSM 45356</strain>
    </source>
</reference>
<protein>
    <submittedName>
        <fullName evidence="1">Thioredoxin-like negative regulator of GroEL</fullName>
    </submittedName>
</protein>
<accession>A0A8J7GCK3</accession>
<evidence type="ECO:0000313" key="2">
    <source>
        <dbReference type="Proteomes" id="UP000622552"/>
    </source>
</evidence>
<comment type="caution">
    <text evidence="1">The sequence shown here is derived from an EMBL/GenBank/DDBJ whole genome shotgun (WGS) entry which is preliminary data.</text>
</comment>
<organism evidence="1 2">
    <name type="scientific">Longispora fulva</name>
    <dbReference type="NCBI Taxonomy" id="619741"/>
    <lineage>
        <taxon>Bacteria</taxon>
        <taxon>Bacillati</taxon>
        <taxon>Actinomycetota</taxon>
        <taxon>Actinomycetes</taxon>
        <taxon>Micromonosporales</taxon>
        <taxon>Micromonosporaceae</taxon>
        <taxon>Longispora</taxon>
    </lineage>
</organism>
<dbReference type="EMBL" id="JADOUF010000001">
    <property type="protein sequence ID" value="MBG6136119.1"/>
    <property type="molecule type" value="Genomic_DNA"/>
</dbReference>
<evidence type="ECO:0000313" key="1">
    <source>
        <dbReference type="EMBL" id="MBG6136119.1"/>
    </source>
</evidence>
<gene>
    <name evidence="1" type="ORF">IW245_002313</name>
</gene>
<dbReference type="InterPro" id="IPR011990">
    <property type="entry name" value="TPR-like_helical_dom_sf"/>
</dbReference>